<dbReference type="EMBL" id="CP058579">
    <property type="protein sequence ID" value="QLG63076.1"/>
    <property type="molecule type" value="Genomic_DNA"/>
</dbReference>
<dbReference type="GeneID" id="56038910"/>
<proteinExistence type="predicted"/>
<dbReference type="AlphaFoldDB" id="A0A7D5QB52"/>
<keyword evidence="2" id="KW-1185">Reference proteome</keyword>
<protein>
    <submittedName>
        <fullName evidence="1">Uncharacterized protein</fullName>
    </submittedName>
</protein>
<evidence type="ECO:0000313" key="2">
    <source>
        <dbReference type="Proteomes" id="UP000509626"/>
    </source>
</evidence>
<gene>
    <name evidence="1" type="ORF">HUG12_15585</name>
</gene>
<dbReference type="RefSeq" id="WP_179269661.1">
    <property type="nucleotide sequence ID" value="NZ_CP058579.1"/>
</dbReference>
<dbReference type="Proteomes" id="UP000509626">
    <property type="component" value="Chromosome"/>
</dbReference>
<name>A0A7D5QB52_9EURY</name>
<organism evidence="1 2">
    <name type="scientific">Halorarum salinum</name>
    <dbReference type="NCBI Taxonomy" id="2743089"/>
    <lineage>
        <taxon>Archaea</taxon>
        <taxon>Methanobacteriati</taxon>
        <taxon>Methanobacteriota</taxon>
        <taxon>Stenosarchaea group</taxon>
        <taxon>Halobacteria</taxon>
        <taxon>Halobacteriales</taxon>
        <taxon>Haloferacaceae</taxon>
        <taxon>Halorarum</taxon>
    </lineage>
</organism>
<dbReference type="KEGG" id="halu:HUG12_15585"/>
<evidence type="ECO:0000313" key="1">
    <source>
        <dbReference type="EMBL" id="QLG63076.1"/>
    </source>
</evidence>
<sequence>MPIIDDFEGADAKTDSGGVVQWGRIFDPAHDLLAPIASEQVVDVGAGVRLSSREQSRL</sequence>
<reference evidence="1 2" key="1">
    <citation type="submission" date="2020-06" db="EMBL/GenBank/DDBJ databases">
        <title>NJ-3-1, isolated from saline soil.</title>
        <authorList>
            <person name="Cui H.L."/>
            <person name="Shi X."/>
        </authorList>
    </citation>
    <scope>NUCLEOTIDE SEQUENCE [LARGE SCALE GENOMIC DNA]</scope>
    <source>
        <strain evidence="1 2">NJ-3-1</strain>
    </source>
</reference>
<accession>A0A7D5QB52</accession>